<dbReference type="Proteomes" id="UP000887116">
    <property type="component" value="Unassembled WGS sequence"/>
</dbReference>
<gene>
    <name evidence="3" type="primary">EVAR_3879_1</name>
    <name evidence="3" type="ORF">TNCT_264991</name>
</gene>
<dbReference type="PANTHER" id="PTHR10492">
    <property type="match status" value="1"/>
</dbReference>
<name>A0A8X6LBX3_TRICU</name>
<evidence type="ECO:0000313" key="4">
    <source>
        <dbReference type="Proteomes" id="UP000887116"/>
    </source>
</evidence>
<reference evidence="3" key="1">
    <citation type="submission" date="2020-07" db="EMBL/GenBank/DDBJ databases">
        <title>Multicomponent nature underlies the extraordinary mechanical properties of spider dragline silk.</title>
        <authorList>
            <person name="Kono N."/>
            <person name="Nakamura H."/>
            <person name="Mori M."/>
            <person name="Yoshida Y."/>
            <person name="Ohtoshi R."/>
            <person name="Malay A.D."/>
            <person name="Moran D.A.P."/>
            <person name="Tomita M."/>
            <person name="Numata K."/>
            <person name="Arakawa K."/>
        </authorList>
    </citation>
    <scope>NUCLEOTIDE SEQUENCE</scope>
</reference>
<proteinExistence type="predicted"/>
<feature type="compositionally biased region" description="Basic and acidic residues" evidence="1">
    <location>
        <begin position="143"/>
        <end position="160"/>
    </location>
</feature>
<feature type="domain" description="Helitron helicase-like" evidence="2">
    <location>
        <begin position="1"/>
        <end position="72"/>
    </location>
</feature>
<comment type="caution">
    <text evidence="3">The sequence shown here is derived from an EMBL/GenBank/DDBJ whole genome shotgun (WGS) entry which is preliminary data.</text>
</comment>
<accession>A0A8X6LBX3</accession>
<dbReference type="PANTHER" id="PTHR10492:SF93">
    <property type="entry name" value="ATP-DEPENDENT DNA HELICASE"/>
    <property type="match status" value="1"/>
</dbReference>
<sequence>MTCNTTWQEITKELTPRQNSLGTHDLTARVFKIKVQKLDALLTKDKIFGDTKYSMYSIEWQKRGLPHVHLLLWLMEKLRPTHIDEVISAEIPTPETDRMLYDTMTKNMINGPCGALNPSLPCMKKGKCTKMYSRVLLKDTQTKDKDYPLYSRRAPEDDGRTITQKPPDGIQ</sequence>
<dbReference type="InterPro" id="IPR025476">
    <property type="entry name" value="Helitron_helicase-like"/>
</dbReference>
<organism evidence="3 4">
    <name type="scientific">Trichonephila clavata</name>
    <name type="common">Joro spider</name>
    <name type="synonym">Nephila clavata</name>
    <dbReference type="NCBI Taxonomy" id="2740835"/>
    <lineage>
        <taxon>Eukaryota</taxon>
        <taxon>Metazoa</taxon>
        <taxon>Ecdysozoa</taxon>
        <taxon>Arthropoda</taxon>
        <taxon>Chelicerata</taxon>
        <taxon>Arachnida</taxon>
        <taxon>Araneae</taxon>
        <taxon>Araneomorphae</taxon>
        <taxon>Entelegynae</taxon>
        <taxon>Araneoidea</taxon>
        <taxon>Nephilidae</taxon>
        <taxon>Trichonephila</taxon>
    </lineage>
</organism>
<evidence type="ECO:0000313" key="3">
    <source>
        <dbReference type="EMBL" id="GFR05141.1"/>
    </source>
</evidence>
<dbReference type="Pfam" id="PF14214">
    <property type="entry name" value="Helitron_like_N"/>
    <property type="match status" value="1"/>
</dbReference>
<evidence type="ECO:0000256" key="1">
    <source>
        <dbReference type="SAM" id="MobiDB-lite"/>
    </source>
</evidence>
<protein>
    <submittedName>
        <fullName evidence="3">Helitron_like_N domain-containing protein</fullName>
    </submittedName>
</protein>
<feature type="region of interest" description="Disordered" evidence="1">
    <location>
        <begin position="143"/>
        <end position="171"/>
    </location>
</feature>
<evidence type="ECO:0000259" key="2">
    <source>
        <dbReference type="Pfam" id="PF14214"/>
    </source>
</evidence>
<dbReference type="AlphaFoldDB" id="A0A8X6LBX3"/>
<dbReference type="OrthoDB" id="1728974at2759"/>
<keyword evidence="4" id="KW-1185">Reference proteome</keyword>
<dbReference type="EMBL" id="BMAO01015917">
    <property type="protein sequence ID" value="GFR05141.1"/>
    <property type="molecule type" value="Genomic_DNA"/>
</dbReference>